<name>A0ACD5TV69_AVESA</name>
<organism evidence="1 2">
    <name type="scientific">Avena sativa</name>
    <name type="common">Oat</name>
    <dbReference type="NCBI Taxonomy" id="4498"/>
    <lineage>
        <taxon>Eukaryota</taxon>
        <taxon>Viridiplantae</taxon>
        <taxon>Streptophyta</taxon>
        <taxon>Embryophyta</taxon>
        <taxon>Tracheophyta</taxon>
        <taxon>Spermatophyta</taxon>
        <taxon>Magnoliopsida</taxon>
        <taxon>Liliopsida</taxon>
        <taxon>Poales</taxon>
        <taxon>Poaceae</taxon>
        <taxon>BOP clade</taxon>
        <taxon>Pooideae</taxon>
        <taxon>Poodae</taxon>
        <taxon>Poeae</taxon>
        <taxon>Poeae Chloroplast Group 1 (Aveneae type)</taxon>
        <taxon>Aveninae</taxon>
        <taxon>Avena</taxon>
    </lineage>
</organism>
<proteinExistence type="predicted"/>
<protein>
    <submittedName>
        <fullName evidence="1">Uncharacterized protein</fullName>
    </submittedName>
</protein>
<reference evidence="1" key="1">
    <citation type="submission" date="2021-05" db="EMBL/GenBank/DDBJ databases">
        <authorList>
            <person name="Scholz U."/>
            <person name="Mascher M."/>
            <person name="Fiebig A."/>
        </authorList>
    </citation>
    <scope>NUCLEOTIDE SEQUENCE [LARGE SCALE GENOMIC DNA]</scope>
</reference>
<evidence type="ECO:0000313" key="2">
    <source>
        <dbReference type="Proteomes" id="UP001732700"/>
    </source>
</evidence>
<dbReference type="EnsemblPlants" id="AVESA.00010b.r2.1DG0134160.1">
    <property type="protein sequence ID" value="AVESA.00010b.r2.1DG0134160.1.CDS"/>
    <property type="gene ID" value="AVESA.00010b.r2.1DG0134160"/>
</dbReference>
<accession>A0ACD5TV69</accession>
<evidence type="ECO:0000313" key="1">
    <source>
        <dbReference type="EnsemblPlants" id="AVESA.00010b.r2.1DG0134160.1.CDS"/>
    </source>
</evidence>
<dbReference type="Proteomes" id="UP001732700">
    <property type="component" value="Chromosome 1D"/>
</dbReference>
<keyword evidence="2" id="KW-1185">Reference proteome</keyword>
<reference evidence="1" key="2">
    <citation type="submission" date="2025-09" db="UniProtKB">
        <authorList>
            <consortium name="EnsemblPlants"/>
        </authorList>
    </citation>
    <scope>IDENTIFICATION</scope>
</reference>
<sequence>MSIDEVGDTVEAGTPTPVRRPADPTSPSPSPSPLSLRQWRPAAQRNLRNQWSRLLAAKTRWLAVAADGRSHAAALVNAHLSRSYIPGMDLGVLKDMPGIRDRARAKLAHKEVQCQEMLLSAYKEMVLAVSDLVKASRAMRCFSKGSSSSSLSRFADSQDDLNDSGDGGGAPVYKWISIPEFEDLAQELVEMFVSELQLKRLIVLDLLSINLKEGAGPSLEWSDELYDGEFYEFQSIGLQSGDSCPLPQNWSADVLQARKPGHSPTHEVLQVYLTSWLADVNINTNRIDEIFELVGEEMQIRLC</sequence>